<organism evidence="1 2">
    <name type="scientific">Promethearchaeum syntrophicum</name>
    <dbReference type="NCBI Taxonomy" id="2594042"/>
    <lineage>
        <taxon>Archaea</taxon>
        <taxon>Promethearchaeati</taxon>
        <taxon>Promethearchaeota</taxon>
        <taxon>Promethearchaeia</taxon>
        <taxon>Promethearchaeales</taxon>
        <taxon>Promethearchaeaceae</taxon>
        <taxon>Promethearchaeum</taxon>
    </lineage>
</organism>
<dbReference type="PDB" id="8YQL">
    <property type="method" value="X-ray"/>
    <property type="resolution" value="2.20 A"/>
    <property type="chains" value="A/B/C=2-108"/>
</dbReference>
<evidence type="ECO:0007829" key="5">
    <source>
        <dbReference type="PDB" id="8YQL"/>
    </source>
</evidence>
<dbReference type="PDB" id="8YQK">
    <property type="method" value="X-ray"/>
    <property type="resolution" value="1.17 A"/>
    <property type="chains" value="A/B/C/D=2-108"/>
</dbReference>
<evidence type="ECO:0000313" key="1">
    <source>
        <dbReference type="EMBL" id="QEE16136.1"/>
    </source>
</evidence>
<evidence type="ECO:0007829" key="3">
    <source>
        <dbReference type="PDB" id="8YQG"/>
    </source>
</evidence>
<dbReference type="EMBL" id="CP042905">
    <property type="protein sequence ID" value="QEE16136.1"/>
    <property type="molecule type" value="Genomic_DNA"/>
</dbReference>
<dbReference type="SMR" id="A0A5B9DBT7"/>
<reference evidence="3 4" key="4">
    <citation type="submission" date="2024-03" db="PDB data bank">
        <title>Structure of the Longin domain from a Lokiarchaeota archaeon Roadblock-Longin protein.</title>
        <authorList>
            <person name="Sitthisak P."/>
            <person name="Kitaoku Y."/>
            <person name="Robinson R.C."/>
        </authorList>
    </citation>
    <scope>X-RAY CRYSTALLOGRAPHY (1.17 ANGSTROMS) OF 2-108 IN COMPLEX WITH MG(2+)</scope>
</reference>
<protein>
    <submittedName>
        <fullName evidence="1">Uncharacterized protein</fullName>
    </submittedName>
</protein>
<name>A0A5B9DBT7_9ARCH</name>
<reference evidence="1 2" key="1">
    <citation type="journal article" date="2020" name="Nature">
        <title>Isolation of an archaeon at the prokaryote-eukaryote interface.</title>
        <authorList>
            <person name="Imachi H."/>
            <person name="Nobu M.K."/>
            <person name="Nakahara N."/>
            <person name="Morono Y."/>
            <person name="Ogawara M."/>
            <person name="Takaki Y."/>
            <person name="Takano Y."/>
            <person name="Uematsu K."/>
            <person name="Ikuta T."/>
            <person name="Ito M."/>
            <person name="Matsui Y."/>
            <person name="Miyazaki M."/>
            <person name="Murata K."/>
            <person name="Saito Y."/>
            <person name="Sakai S."/>
            <person name="Song C."/>
            <person name="Tasumi E."/>
            <person name="Yamanaka Y."/>
            <person name="Yamaguchi T."/>
            <person name="Kamagata Y."/>
            <person name="Tamaki H."/>
            <person name="Takai K."/>
        </authorList>
    </citation>
    <scope>NUCLEOTIDE SEQUENCE [LARGE SCALE GENOMIC DNA]</scope>
    <source>
        <strain evidence="1 2">MK-D1</strain>
    </source>
</reference>
<dbReference type="PDB" id="8YQG">
    <property type="method" value="X-ray"/>
    <property type="resolution" value="1.77 A"/>
    <property type="chains" value="A/B=108-268"/>
</dbReference>
<dbReference type="GO" id="GO:0046872">
    <property type="term" value="F:metal ion binding"/>
    <property type="evidence" value="ECO:0007669"/>
    <property type="project" value="UniProtKB-KW"/>
</dbReference>
<keyword evidence="3 4" id="KW-0002">3D-structure</keyword>
<gene>
    <name evidence="1" type="ORF">DSAG12_01965</name>
</gene>
<evidence type="ECO:0000313" key="2">
    <source>
        <dbReference type="Proteomes" id="UP000321408"/>
    </source>
</evidence>
<feature type="binding site" evidence="3">
    <location>
        <position position="166"/>
    </location>
    <ligand>
        <name>Mg(2+)</name>
        <dbReference type="ChEBI" id="CHEBI:18420"/>
    </ligand>
</feature>
<sequence length="268" mass="31039">MIIENCAAFIEKTMSKYAITLSDGTILKSTIKNETLKKTFPILKNLLKDQIPTGSSFFKLPVVFFRVTDNVIVILLTNEKENIILSMFELFSTQFAEKLALEYPRTYEQSLGSIAKFSIFSVARQAGPEPIGWWENIDYDIIFKYSTSSLLLLVNEVRGATHRTLNFHPFIADQYLGIIFLFQIENLKEPEKTFDASLLIMTDYQFRNTIYKMHTVLEKILNEISDELINAFISEFKDDSEAPITNREPFRIILQRMHKKLKTIPLNL</sequence>
<keyword evidence="3" id="KW-0479">Metal-binding</keyword>
<dbReference type="Proteomes" id="UP000321408">
    <property type="component" value="Chromosome"/>
</dbReference>
<proteinExistence type="evidence at protein level"/>
<dbReference type="AlphaFoldDB" id="A0A5B9DBT7"/>
<dbReference type="RefSeq" id="WP_147663017.1">
    <property type="nucleotide sequence ID" value="NZ_CP042905.2"/>
</dbReference>
<reference evidence="1 2" key="2">
    <citation type="journal article" date="2024" name="Int. J. Syst. Evol. Microbiol.">
        <title>Promethearchaeum syntrophicum gen. nov., sp. nov., an anaerobic, obligately syntrophic archaeon, the first isolate of the lineage 'Asgard' archaea, and proposal of the new archaeal phylum Promethearchaeota phyl. nov. and kingdom Promethearchaeati regn. nov.</title>
        <authorList>
            <person name="Imachi H."/>
            <person name="Nobu M.K."/>
            <person name="Kato S."/>
            <person name="Takaki Y."/>
            <person name="Miyazaki M."/>
            <person name="Miyata M."/>
            <person name="Ogawara M."/>
            <person name="Saito Y."/>
            <person name="Sakai S."/>
            <person name="Tahara Y.O."/>
            <person name="Takano Y."/>
            <person name="Tasumi E."/>
            <person name="Uematsu K."/>
            <person name="Yoshimura T."/>
            <person name="Itoh T."/>
            <person name="Ohkuma M."/>
            <person name="Takai K."/>
        </authorList>
    </citation>
    <scope>NUCLEOTIDE SEQUENCE [LARGE SCALE GENOMIC DNA]</scope>
    <source>
        <strain evidence="1 2">MK-D1</strain>
    </source>
</reference>
<dbReference type="KEGG" id="psyt:DSAG12_01965"/>
<reference evidence="5" key="3">
    <citation type="submission" date="2024-03" db="PDB data bank">
        <title>Roadblock domain from a Lokiarchaeota archaeon Roadblock-Longin protein in P21.</title>
        <authorList>
            <person name="Sitthisak P."/>
            <person name="Kitaoku Y."/>
            <person name="Robinson R.C."/>
        </authorList>
    </citation>
    <scope>X-RAY CRYSTALLOGRAPHY (2.20 ANGSTROMS) OF 2-108</scope>
</reference>
<accession>A0A5B9DBT7</accession>
<dbReference type="GeneID" id="41329956"/>
<keyword evidence="2" id="KW-1185">Reference proteome</keyword>
<feature type="binding site" evidence="3">
    <location>
        <position position="167"/>
    </location>
    <ligand>
        <name>Mg(2+)</name>
        <dbReference type="ChEBI" id="CHEBI:18420"/>
    </ligand>
</feature>
<evidence type="ECO:0007829" key="4">
    <source>
        <dbReference type="PDB" id="8YQK"/>
    </source>
</evidence>